<keyword evidence="5" id="KW-0732">Signal</keyword>
<keyword evidence="3" id="KW-0808">Transferase</keyword>
<dbReference type="Gene3D" id="3.40.50.150">
    <property type="entry name" value="Vaccinia Virus protein VP39"/>
    <property type="match status" value="2"/>
</dbReference>
<dbReference type="PANTHER" id="PTHR43619:SF2">
    <property type="entry name" value="S-ADENOSYL-L-METHIONINE-DEPENDENT METHYLTRANSFERASES SUPERFAMILY PROTEIN"/>
    <property type="match status" value="1"/>
</dbReference>
<dbReference type="SUPFAM" id="SSF53335">
    <property type="entry name" value="S-adenosyl-L-methionine-dependent methyltransferases"/>
    <property type="match status" value="2"/>
</dbReference>
<dbReference type="PANTHER" id="PTHR43619">
    <property type="entry name" value="S-ADENOSYL-L-METHIONINE-DEPENDENT METHYLTRANSFERASE YKTD-RELATED"/>
    <property type="match status" value="1"/>
</dbReference>
<dbReference type="OrthoDB" id="509866at2759"/>
<gene>
    <name evidence="6" type="ORF">CBR_g22328</name>
</gene>
<feature type="region of interest" description="Disordered" evidence="4">
    <location>
        <begin position="146"/>
        <end position="165"/>
    </location>
</feature>
<evidence type="ECO:0000256" key="5">
    <source>
        <dbReference type="SAM" id="SignalP"/>
    </source>
</evidence>
<dbReference type="InterPro" id="IPR007213">
    <property type="entry name" value="Ppm1/Ppm2/Tcmp"/>
</dbReference>
<comment type="similarity">
    <text evidence="1">Belongs to the UPF0677 family.</text>
</comment>
<protein>
    <submittedName>
        <fullName evidence="6">Uncharacterized protein</fullName>
    </submittedName>
</protein>
<organism evidence="6 7">
    <name type="scientific">Chara braunii</name>
    <name type="common">Braun's stonewort</name>
    <dbReference type="NCBI Taxonomy" id="69332"/>
    <lineage>
        <taxon>Eukaryota</taxon>
        <taxon>Viridiplantae</taxon>
        <taxon>Streptophyta</taxon>
        <taxon>Charophyceae</taxon>
        <taxon>Charales</taxon>
        <taxon>Characeae</taxon>
        <taxon>Chara</taxon>
    </lineage>
</organism>
<feature type="compositionally biased region" description="Polar residues" evidence="4">
    <location>
        <begin position="196"/>
        <end position="210"/>
    </location>
</feature>
<evidence type="ECO:0000313" key="7">
    <source>
        <dbReference type="Proteomes" id="UP000265515"/>
    </source>
</evidence>
<dbReference type="GO" id="GO:0032259">
    <property type="term" value="P:methylation"/>
    <property type="evidence" value="ECO:0007669"/>
    <property type="project" value="UniProtKB-KW"/>
</dbReference>
<dbReference type="InterPro" id="IPR011610">
    <property type="entry name" value="SAM_mthyl_Trfase_ML2640-like"/>
</dbReference>
<dbReference type="Proteomes" id="UP000265515">
    <property type="component" value="Unassembled WGS sequence"/>
</dbReference>
<keyword evidence="7" id="KW-1185">Reference proteome</keyword>
<dbReference type="Gramene" id="GBG61531">
    <property type="protein sequence ID" value="GBG61531"/>
    <property type="gene ID" value="CBR_g22328"/>
</dbReference>
<comment type="caution">
    <text evidence="6">The sequence shown here is derived from an EMBL/GenBank/DDBJ whole genome shotgun (WGS) entry which is preliminary data.</text>
</comment>
<sequence length="583" mass="62663">MRFVFMCATTLAAIFVLAKRRLAARRLQSGEGQGKGQGGAQGKRQVDLIEMEIAQTFIMNKPTVATADVDEQSLFSGVVSFSSQTFAAYRALESRDPDGLFFDPLAERLAGVKAMQEVAERGAEAVARFAVRTRWVDDALRSAIKRTMDEPTTSPAISEEKKRRQSKLLDAIAEELSAVSIADENGDGNKNGAADFSTSGESDAAASQSDEMMAAVESDVATVSESKANGKQCDQEGEDDGSSRRKDKRPVTTSASNEESSSAQTYDPRTSNGVVHLSDMSGNQIGFQGDVAGNGDAVRDADMHPAASVAAALEPERANSLGQKRNGMVGIPTIPSIPGVVEEDISQWYSAGVGIPTEYHPSESGLMRGQLECQVVILGAGMDARAWRLLGQATSANSPKASVIFEVDRADVIRAKEVILAKIAAEGKLPVLQLAEQRVAVAADLQSDNWYAALRSAGFEVGKPTVWLMEGLLMYLKEDSVLVMMNLITMASSPGSSIVTTGVSWEAVKKGKASSHGLMREWKWGCDNPEAFFSSLGWRIVDASDPYTSGLQWGRSVVSRRNRQGRPAEPGKPKGVWYIYAML</sequence>
<evidence type="ECO:0000256" key="4">
    <source>
        <dbReference type="SAM" id="MobiDB-lite"/>
    </source>
</evidence>
<evidence type="ECO:0000256" key="2">
    <source>
        <dbReference type="ARBA" id="ARBA00022603"/>
    </source>
</evidence>
<dbReference type="STRING" id="69332.A0A388JUQ0"/>
<feature type="region of interest" description="Disordered" evidence="4">
    <location>
        <begin position="183"/>
        <end position="273"/>
    </location>
</feature>
<keyword evidence="2" id="KW-0489">Methyltransferase</keyword>
<evidence type="ECO:0000256" key="3">
    <source>
        <dbReference type="ARBA" id="ARBA00022679"/>
    </source>
</evidence>
<reference evidence="6 7" key="1">
    <citation type="journal article" date="2018" name="Cell">
        <title>The Chara Genome: Secondary Complexity and Implications for Plant Terrestrialization.</title>
        <authorList>
            <person name="Nishiyama T."/>
            <person name="Sakayama H."/>
            <person name="Vries J.D."/>
            <person name="Buschmann H."/>
            <person name="Saint-Marcoux D."/>
            <person name="Ullrich K.K."/>
            <person name="Haas F.B."/>
            <person name="Vanderstraeten L."/>
            <person name="Becker D."/>
            <person name="Lang D."/>
            <person name="Vosolsobe S."/>
            <person name="Rombauts S."/>
            <person name="Wilhelmsson P.K.I."/>
            <person name="Janitza P."/>
            <person name="Kern R."/>
            <person name="Heyl A."/>
            <person name="Rumpler F."/>
            <person name="Villalobos L.I.A.C."/>
            <person name="Clay J.M."/>
            <person name="Skokan R."/>
            <person name="Toyoda A."/>
            <person name="Suzuki Y."/>
            <person name="Kagoshima H."/>
            <person name="Schijlen E."/>
            <person name="Tajeshwar N."/>
            <person name="Catarino B."/>
            <person name="Hetherington A.J."/>
            <person name="Saltykova A."/>
            <person name="Bonnot C."/>
            <person name="Breuninger H."/>
            <person name="Symeonidi A."/>
            <person name="Radhakrishnan G.V."/>
            <person name="Van Nieuwerburgh F."/>
            <person name="Deforce D."/>
            <person name="Chang C."/>
            <person name="Karol K.G."/>
            <person name="Hedrich R."/>
            <person name="Ulvskov P."/>
            <person name="Glockner G."/>
            <person name="Delwiche C.F."/>
            <person name="Petrasek J."/>
            <person name="Van de Peer Y."/>
            <person name="Friml J."/>
            <person name="Beilby M."/>
            <person name="Dolan L."/>
            <person name="Kohara Y."/>
            <person name="Sugano S."/>
            <person name="Fujiyama A."/>
            <person name="Delaux P.-M."/>
            <person name="Quint M."/>
            <person name="TheiBen G."/>
            <person name="Hagemann M."/>
            <person name="Harholt J."/>
            <person name="Dunand C."/>
            <person name="Zachgo S."/>
            <person name="Langdale J."/>
            <person name="Maumus F."/>
            <person name="Straeten D.V.D."/>
            <person name="Gould S.B."/>
            <person name="Rensing S.A."/>
        </authorList>
    </citation>
    <scope>NUCLEOTIDE SEQUENCE [LARGE SCALE GENOMIC DNA]</scope>
    <source>
        <strain evidence="6 7">S276</strain>
    </source>
</reference>
<feature type="compositionally biased region" description="Polar residues" evidence="4">
    <location>
        <begin position="264"/>
        <end position="273"/>
    </location>
</feature>
<dbReference type="NCBIfam" id="TIGR00027">
    <property type="entry name" value="mthyl_TIGR00027"/>
    <property type="match status" value="1"/>
</dbReference>
<dbReference type="InterPro" id="IPR029063">
    <property type="entry name" value="SAM-dependent_MTases_sf"/>
</dbReference>
<feature type="compositionally biased region" description="Low complexity" evidence="4">
    <location>
        <begin position="252"/>
        <end position="263"/>
    </location>
</feature>
<feature type="signal peptide" evidence="5">
    <location>
        <begin position="1"/>
        <end position="18"/>
    </location>
</feature>
<dbReference type="Pfam" id="PF04072">
    <property type="entry name" value="LCM"/>
    <property type="match status" value="1"/>
</dbReference>
<accession>A0A388JUQ0</accession>
<dbReference type="AlphaFoldDB" id="A0A388JUQ0"/>
<feature type="chain" id="PRO_5017225685" evidence="5">
    <location>
        <begin position="19"/>
        <end position="583"/>
    </location>
</feature>
<dbReference type="GO" id="GO:0008168">
    <property type="term" value="F:methyltransferase activity"/>
    <property type="evidence" value="ECO:0007669"/>
    <property type="project" value="UniProtKB-KW"/>
</dbReference>
<proteinExistence type="inferred from homology"/>
<dbReference type="EMBL" id="BFEA01000021">
    <property type="protein sequence ID" value="GBG61531.1"/>
    <property type="molecule type" value="Genomic_DNA"/>
</dbReference>
<name>A0A388JUQ0_CHABU</name>
<evidence type="ECO:0000256" key="1">
    <source>
        <dbReference type="ARBA" id="ARBA00008138"/>
    </source>
</evidence>
<evidence type="ECO:0000313" key="6">
    <source>
        <dbReference type="EMBL" id="GBG61531.1"/>
    </source>
</evidence>